<reference evidence="1" key="2">
    <citation type="submission" date="2020-09" db="EMBL/GenBank/DDBJ databases">
        <authorList>
            <person name="Yu Y."/>
        </authorList>
    </citation>
    <scope>NUCLEOTIDE SEQUENCE</scope>
    <source>
        <strain evidence="1">KCTC 49039</strain>
    </source>
</reference>
<sequence length="130" mass="14550">MRLCWGARGDDYVAQTIYGTYSVVRRGDEWCLVKPEVMAGRIGGFGSPAEAMALGEDLHAARIGPQVRTPPSGWPTVDEFAREIHANAADVRVWLRVHASGSTSPRRRLDPTTRERIRSFWLIDTVLRDS</sequence>
<keyword evidence="2" id="KW-1185">Reference proteome</keyword>
<name>A0A927G9G9_9MICO</name>
<gene>
    <name evidence="1" type="ORF">IF651_07560</name>
</gene>
<accession>A0A927G9G9</accession>
<dbReference type="AlphaFoldDB" id="A0A927G9G9"/>
<dbReference type="Proteomes" id="UP000610846">
    <property type="component" value="Unassembled WGS sequence"/>
</dbReference>
<organism evidence="1 2">
    <name type="scientific">Cellulosimicrobium arenosum</name>
    <dbReference type="NCBI Taxonomy" id="2708133"/>
    <lineage>
        <taxon>Bacteria</taxon>
        <taxon>Bacillati</taxon>
        <taxon>Actinomycetota</taxon>
        <taxon>Actinomycetes</taxon>
        <taxon>Micrococcales</taxon>
        <taxon>Promicromonosporaceae</taxon>
        <taxon>Cellulosimicrobium</taxon>
    </lineage>
</organism>
<dbReference type="EMBL" id="JACYHB010000005">
    <property type="protein sequence ID" value="MBD8078912.1"/>
    <property type="molecule type" value="Genomic_DNA"/>
</dbReference>
<reference evidence="1" key="1">
    <citation type="journal article" date="2018" name="Curr. Microbiol.">
        <title>Cellulosimicrobium arenosum sp. nov., Isolated from Marine Sediment Sand.</title>
        <authorList>
            <person name="Oh M."/>
            <person name="Kim J.H."/>
            <person name="Yoon J.H."/>
            <person name="Schumann P."/>
            <person name="Kim W."/>
        </authorList>
    </citation>
    <scope>NUCLEOTIDE SEQUENCE</scope>
    <source>
        <strain evidence="1">KCTC 49039</strain>
    </source>
</reference>
<evidence type="ECO:0000313" key="1">
    <source>
        <dbReference type="EMBL" id="MBD8078912.1"/>
    </source>
</evidence>
<dbReference type="RefSeq" id="WP_191828509.1">
    <property type="nucleotide sequence ID" value="NZ_JACYHB010000005.1"/>
</dbReference>
<protein>
    <submittedName>
        <fullName evidence="1">Uncharacterized protein</fullName>
    </submittedName>
</protein>
<comment type="caution">
    <text evidence="1">The sequence shown here is derived from an EMBL/GenBank/DDBJ whole genome shotgun (WGS) entry which is preliminary data.</text>
</comment>
<evidence type="ECO:0000313" key="2">
    <source>
        <dbReference type="Proteomes" id="UP000610846"/>
    </source>
</evidence>
<proteinExistence type="predicted"/>